<accession>A0A8J5GXC7</accession>
<dbReference type="Gene3D" id="3.40.1170.10">
    <property type="entry name" value="DNA repair protein MutS, domain I"/>
    <property type="match status" value="2"/>
</dbReference>
<organism evidence="9 10">
    <name type="scientific">Zingiber officinale</name>
    <name type="common">Ginger</name>
    <name type="synonym">Amomum zingiber</name>
    <dbReference type="NCBI Taxonomy" id="94328"/>
    <lineage>
        <taxon>Eukaryota</taxon>
        <taxon>Viridiplantae</taxon>
        <taxon>Streptophyta</taxon>
        <taxon>Embryophyta</taxon>
        <taxon>Tracheophyta</taxon>
        <taxon>Spermatophyta</taxon>
        <taxon>Magnoliopsida</taxon>
        <taxon>Liliopsida</taxon>
        <taxon>Zingiberales</taxon>
        <taxon>Zingiberaceae</taxon>
        <taxon>Zingiber</taxon>
    </lineage>
</organism>
<dbReference type="Pfam" id="PF00488">
    <property type="entry name" value="MutS_V"/>
    <property type="match status" value="1"/>
</dbReference>
<dbReference type="GO" id="GO:0032301">
    <property type="term" value="C:MutSalpha complex"/>
    <property type="evidence" value="ECO:0007669"/>
    <property type="project" value="TreeGrafter"/>
</dbReference>
<dbReference type="InterPro" id="IPR016151">
    <property type="entry name" value="DNA_mismatch_repair_MutS_N"/>
</dbReference>
<feature type="region of interest" description="Disordered" evidence="7">
    <location>
        <begin position="1"/>
        <end position="71"/>
    </location>
</feature>
<proteinExistence type="inferred from homology"/>
<feature type="compositionally biased region" description="Basic residues" evidence="7">
    <location>
        <begin position="33"/>
        <end position="42"/>
    </location>
</feature>
<dbReference type="PANTHER" id="PTHR11361">
    <property type="entry name" value="DNA MISMATCH REPAIR PROTEIN MUTS FAMILY MEMBER"/>
    <property type="match status" value="1"/>
</dbReference>
<dbReference type="InterPro" id="IPR036187">
    <property type="entry name" value="DNA_mismatch_repair_MutS_sf"/>
</dbReference>
<dbReference type="SUPFAM" id="SSF48334">
    <property type="entry name" value="DNA repair protein MutS, domain III"/>
    <property type="match status" value="1"/>
</dbReference>
<feature type="region of interest" description="Disordered" evidence="7">
    <location>
        <begin position="183"/>
        <end position="205"/>
    </location>
</feature>
<evidence type="ECO:0000256" key="5">
    <source>
        <dbReference type="ARBA" id="ARBA00023125"/>
    </source>
</evidence>
<dbReference type="PIRSF" id="PIRSF037677">
    <property type="entry name" value="DNA_mis_repair_Msh6"/>
    <property type="match status" value="1"/>
</dbReference>
<protein>
    <recommendedName>
        <fullName evidence="6">DNA mismatch repair protein</fullName>
    </recommendedName>
</protein>
<dbReference type="InterPro" id="IPR007695">
    <property type="entry name" value="DNA_mismatch_repair_MutS-lik_N"/>
</dbReference>
<dbReference type="InterPro" id="IPR007696">
    <property type="entry name" value="DNA_mismatch_repair_MutS_core"/>
</dbReference>
<dbReference type="Pfam" id="PF01624">
    <property type="entry name" value="MutS_I"/>
    <property type="match status" value="1"/>
</dbReference>
<evidence type="ECO:0000256" key="2">
    <source>
        <dbReference type="ARBA" id="ARBA00022741"/>
    </source>
</evidence>
<dbReference type="SUPFAM" id="SSF53150">
    <property type="entry name" value="DNA repair protein MutS, domain II"/>
    <property type="match status" value="1"/>
</dbReference>
<dbReference type="SMART" id="SM00534">
    <property type="entry name" value="MUTSac"/>
    <property type="match status" value="1"/>
</dbReference>
<name>A0A8J5GXC7_ZINOF</name>
<dbReference type="Proteomes" id="UP000734854">
    <property type="component" value="Unassembled WGS sequence"/>
</dbReference>
<sequence>MQHRQTSLFSFLQKLTPGNEGSCEPYSSPGAIRHARQPKKAPHPTPLESKNNSEETSDEIGGTDASSQKMRRQVLSAGIPVAANDGDRRANHFSSIMSKFVKEDKSGCASNGKSNQDCCGSFICHPSDSTEKSVKDRTPDDKCSAKHVSAIKKSFDGLGPLYSECDLDVLGPETPAVRPRVPLFKRIQQDPSDSDKQDSSLFGPNKRFKPIGKTVTEKKILENSCESTSSKFEWLGPFKIRDANGRRPSDPFYDKRTLYIPPDALKRMSASQRQYWSVKCQYMDVVIFFKVGKFYELYELDAEIGQRELDWKMTISGVGKCRQVGVSEAGIDDAVHKLTSRGTGRKMREAVKGEGKRELRAATVVVAEAVVAVTDGCVRMRTREWRERRRMHWCCCKRRERKKKQEEERCCCRYKVGRMEQLETSEQAKARGASSVIQRKLVNVSTPCTPSDGNMEPDAVHLLALKEGDCGSKDGSIFYGFAFLDNASLKCWVGSISNDNSCAALGALLVQISPKEIIHERSGLSEATHVALKKYASAGSMKIQLTATTPGVDFLDSSEVMKLASSKGYFKGSSKQWFSAIDGSVNCDLALCALGGLITHLSRLMLDDTLRNGELFSYHVYKNCLRMDGQTLLNLEIFSNNVDGGLSGTLYKHLDHCLTASGKRLLRRWICHPLRDFTGINQRLDVVEAFIKNSEIMSLIASYLTRIPDLERLLGRVRSTVGSSSMLLLPFVGDKILKQRIKTFGFLVKGLRIGLELLNMIRKEDHGMLPISLFVNISNLSSLDDLLNQFEVALEDDFPHYQDHIVKDSDAETLAVLVELFSGKAIEWSQVINALNCIDVLQSFARASISSFMPMSRPILLVNAYSPNLAKDKDGPMLHMKGLWHPYAVSGNGNDLVPNEIHLGNDSKICHPCALLLTGPNMGGKSTLLRATCLAVILAQLGCFVPCEECMLSPVDTIFTRLGATDRIMSGTFYVECSETASVLRNATKDSLVLLDELGRGTSTFDGYAIAYAVFRHLLEKVCCRLLFATHYHPLTKEFGSHPHVSLQHMACSFHVGDGISSPRNDLVFLYKLAPGACSESYGLQVALMAGLPKQVVEAAASAGQNIKQLISRNFKSSEARSEFSTLHEEWLKSLWDISKPSVSLGDEDISDTLLCLWHELRSFYKLR</sequence>
<dbReference type="AlphaFoldDB" id="A0A8J5GXC7"/>
<feature type="compositionally biased region" description="Polar residues" evidence="7">
    <location>
        <begin position="1"/>
        <end position="10"/>
    </location>
</feature>
<dbReference type="PANTHER" id="PTHR11361:SF148">
    <property type="entry name" value="DNA MISMATCH REPAIR PROTEIN MSH6"/>
    <property type="match status" value="1"/>
</dbReference>
<comment type="function">
    <text evidence="6">Component of the post-replicative DNA mismatch repair system (MMR).</text>
</comment>
<dbReference type="InterPro" id="IPR007860">
    <property type="entry name" value="DNA_mmatch_repair_MutS_con_dom"/>
</dbReference>
<dbReference type="GO" id="GO:0140664">
    <property type="term" value="F:ATP-dependent DNA damage sensor activity"/>
    <property type="evidence" value="ECO:0007669"/>
    <property type="project" value="InterPro"/>
</dbReference>
<keyword evidence="5 6" id="KW-0238">DNA-binding</keyword>
<feature type="domain" description="DNA mismatch repair proteins mutS family" evidence="8">
    <location>
        <begin position="991"/>
        <end position="1007"/>
    </location>
</feature>
<evidence type="ECO:0000256" key="7">
    <source>
        <dbReference type="SAM" id="MobiDB-lite"/>
    </source>
</evidence>
<dbReference type="Pfam" id="PF05188">
    <property type="entry name" value="MutS_II"/>
    <property type="match status" value="1"/>
</dbReference>
<dbReference type="EMBL" id="JACMSC010000008">
    <property type="protein sequence ID" value="KAG6511836.1"/>
    <property type="molecule type" value="Genomic_DNA"/>
</dbReference>
<keyword evidence="4 6" id="KW-0067">ATP-binding</keyword>
<keyword evidence="2 6" id="KW-0547">Nucleotide-binding</keyword>
<reference evidence="9 10" key="1">
    <citation type="submission" date="2020-08" db="EMBL/GenBank/DDBJ databases">
        <title>Plant Genome Project.</title>
        <authorList>
            <person name="Zhang R.-G."/>
        </authorList>
    </citation>
    <scope>NUCLEOTIDE SEQUENCE [LARGE SCALE GENOMIC DNA]</scope>
    <source>
        <tissue evidence="9">Rhizome</tissue>
    </source>
</reference>
<dbReference type="Gene3D" id="1.10.1420.10">
    <property type="match status" value="1"/>
</dbReference>
<keyword evidence="6" id="KW-0234">DNA repair</keyword>
<evidence type="ECO:0000256" key="6">
    <source>
        <dbReference type="PIRNR" id="PIRNR037677"/>
    </source>
</evidence>
<dbReference type="PROSITE" id="PS00486">
    <property type="entry name" value="DNA_MISMATCH_REPAIR_2"/>
    <property type="match status" value="1"/>
</dbReference>
<evidence type="ECO:0000256" key="3">
    <source>
        <dbReference type="ARBA" id="ARBA00022763"/>
    </source>
</evidence>
<dbReference type="GO" id="GO:0030983">
    <property type="term" value="F:mismatched DNA binding"/>
    <property type="evidence" value="ECO:0007669"/>
    <property type="project" value="UniProtKB-UniRule"/>
</dbReference>
<evidence type="ECO:0000313" key="10">
    <source>
        <dbReference type="Proteomes" id="UP000734854"/>
    </source>
</evidence>
<dbReference type="GO" id="GO:0005524">
    <property type="term" value="F:ATP binding"/>
    <property type="evidence" value="ECO:0007669"/>
    <property type="project" value="UniProtKB-UniRule"/>
</dbReference>
<evidence type="ECO:0000256" key="1">
    <source>
        <dbReference type="ARBA" id="ARBA00006271"/>
    </source>
</evidence>
<dbReference type="GO" id="GO:0006298">
    <property type="term" value="P:mismatch repair"/>
    <property type="evidence" value="ECO:0007669"/>
    <property type="project" value="InterPro"/>
</dbReference>
<comment type="caution">
    <text evidence="9">The sequence shown here is derived from an EMBL/GenBank/DDBJ whole genome shotgun (WGS) entry which is preliminary data.</text>
</comment>
<gene>
    <name evidence="9" type="ORF">ZIOFF_029914</name>
</gene>
<dbReference type="SMART" id="SM00533">
    <property type="entry name" value="MUTSd"/>
    <property type="match status" value="1"/>
</dbReference>
<keyword evidence="3 6" id="KW-0227">DNA damage</keyword>
<dbReference type="InterPro" id="IPR000432">
    <property type="entry name" value="DNA_mismatch_repair_MutS_C"/>
</dbReference>
<dbReference type="Gene3D" id="3.40.50.300">
    <property type="entry name" value="P-loop containing nucleotide triphosphate hydrolases"/>
    <property type="match status" value="1"/>
</dbReference>
<evidence type="ECO:0000259" key="8">
    <source>
        <dbReference type="PROSITE" id="PS00486"/>
    </source>
</evidence>
<dbReference type="FunFam" id="3.40.50.300:FF:001335">
    <property type="entry name" value="DNA mismatch repair protein"/>
    <property type="match status" value="1"/>
</dbReference>
<dbReference type="InterPro" id="IPR036678">
    <property type="entry name" value="MutS_con_dom_sf"/>
</dbReference>
<dbReference type="Gene3D" id="3.30.420.110">
    <property type="entry name" value="MutS, connector domain"/>
    <property type="match status" value="1"/>
</dbReference>
<dbReference type="InterPro" id="IPR045076">
    <property type="entry name" value="MutS"/>
</dbReference>
<keyword evidence="10" id="KW-1185">Reference proteome</keyword>
<dbReference type="SUPFAM" id="SSF55271">
    <property type="entry name" value="DNA repair protein MutS, domain I"/>
    <property type="match status" value="1"/>
</dbReference>
<evidence type="ECO:0000256" key="4">
    <source>
        <dbReference type="ARBA" id="ARBA00022840"/>
    </source>
</evidence>
<dbReference type="SUPFAM" id="SSF52540">
    <property type="entry name" value="P-loop containing nucleoside triphosphate hydrolases"/>
    <property type="match status" value="1"/>
</dbReference>
<comment type="similarity">
    <text evidence="1 6">Belongs to the DNA mismatch repair MutS family.</text>
</comment>
<dbReference type="InterPro" id="IPR027417">
    <property type="entry name" value="P-loop_NTPase"/>
</dbReference>
<dbReference type="InterPro" id="IPR017261">
    <property type="entry name" value="DNA_mismatch_repair_MutS/MSH"/>
</dbReference>
<dbReference type="Pfam" id="PF05192">
    <property type="entry name" value="MutS_III"/>
    <property type="match status" value="1"/>
</dbReference>
<evidence type="ECO:0000313" key="9">
    <source>
        <dbReference type="EMBL" id="KAG6511836.1"/>
    </source>
</evidence>